<dbReference type="AlphaFoldDB" id="A0A2Z5G6A9"/>
<evidence type="ECO:0000313" key="2">
    <source>
        <dbReference type="Proteomes" id="UP000253606"/>
    </source>
</evidence>
<gene>
    <name evidence="1" type="ORF">ACPOL_5545</name>
</gene>
<reference evidence="1 2" key="1">
    <citation type="journal article" date="2018" name="Front. Microbiol.">
        <title>Hydrolytic Capabilities as a Key to Environmental Success: Chitinolytic and Cellulolytic Acidobacteria From Acidic Sub-arctic Soils and Boreal Peatlands.</title>
        <authorList>
            <person name="Belova S.E."/>
            <person name="Ravin N.V."/>
            <person name="Pankratov T.A."/>
            <person name="Rakitin A.L."/>
            <person name="Ivanova A.A."/>
            <person name="Beletsky A.V."/>
            <person name="Mardanov A.V."/>
            <person name="Sinninghe Damste J.S."/>
            <person name="Dedysh S.N."/>
        </authorList>
    </citation>
    <scope>NUCLEOTIDE SEQUENCE [LARGE SCALE GENOMIC DNA]</scope>
    <source>
        <strain evidence="1 2">SBC82</strain>
    </source>
</reference>
<keyword evidence="2" id="KW-1185">Reference proteome</keyword>
<dbReference type="EMBL" id="CP030840">
    <property type="protein sequence ID" value="AXC14793.1"/>
    <property type="molecule type" value="Genomic_DNA"/>
</dbReference>
<evidence type="ECO:0000313" key="1">
    <source>
        <dbReference type="EMBL" id="AXC14793.1"/>
    </source>
</evidence>
<organism evidence="1 2">
    <name type="scientific">Acidisarcina polymorpha</name>
    <dbReference type="NCBI Taxonomy" id="2211140"/>
    <lineage>
        <taxon>Bacteria</taxon>
        <taxon>Pseudomonadati</taxon>
        <taxon>Acidobacteriota</taxon>
        <taxon>Terriglobia</taxon>
        <taxon>Terriglobales</taxon>
        <taxon>Acidobacteriaceae</taxon>
        <taxon>Acidisarcina</taxon>
    </lineage>
</organism>
<sequence>MELRHFLLNVQIAGRILALRPNTNSLVEEQISPTKPTVSSVNDL</sequence>
<protein>
    <submittedName>
        <fullName evidence="1">Uncharacterized protein</fullName>
    </submittedName>
</protein>
<dbReference type="Proteomes" id="UP000253606">
    <property type="component" value="Chromosome"/>
</dbReference>
<dbReference type="KEGG" id="abas:ACPOL_5545"/>
<proteinExistence type="predicted"/>
<name>A0A2Z5G6A9_9BACT</name>
<accession>A0A2Z5G6A9</accession>